<sequence>MTGRVYKSTGSWYTVKTQLGEFYQCRIKGKFRIKDIKSTNPIAVGDVVDFELETKNDEVSGIIHNIHDRKNYIVRKSVNLSKQTHIISANIDQVFLMVTINNPPTFTSFIDRFLVTAEAYSIKTILLFNKIDTYDEETLLEVKYLAHVYRKIGYECIGISAKTGKNVEKVKSLMRDKVSMFSGHSGVGKSTLVNAIEPSLDLKTKEISNQHMQGQHTTTFAEMFDTSFGGKIIDTPGIKGFGVVDMDKEEVGDYFPEIFALKQDCKFNNCLHLQEPKCAVKDALDNDEIAFSRYRSYVQILEGDDETYRTDNWDNE</sequence>
<dbReference type="GO" id="GO:0042274">
    <property type="term" value="P:ribosomal small subunit biogenesis"/>
    <property type="evidence" value="ECO:0007669"/>
    <property type="project" value="UniProtKB-UniRule"/>
</dbReference>
<keyword evidence="14" id="KW-1185">Reference proteome</keyword>
<keyword evidence="2 10" id="KW-0690">Ribosome biogenesis</keyword>
<dbReference type="AlphaFoldDB" id="A0A923H845"/>
<evidence type="ECO:0000313" key="13">
    <source>
        <dbReference type="EMBL" id="MBC3757990.1"/>
    </source>
</evidence>
<feature type="domain" description="CP-type G" evidence="12">
    <location>
        <begin position="80"/>
        <end position="241"/>
    </location>
</feature>
<protein>
    <recommendedName>
        <fullName evidence="10">Small ribosomal subunit biogenesis GTPase RsgA</fullName>
        <ecNumber evidence="10">3.6.1.-</ecNumber>
    </recommendedName>
</protein>
<feature type="binding site" evidence="10">
    <location>
        <begin position="183"/>
        <end position="191"/>
    </location>
    <ligand>
        <name>GTP</name>
        <dbReference type="ChEBI" id="CHEBI:37565"/>
    </ligand>
</feature>
<dbReference type="GO" id="GO:0046872">
    <property type="term" value="F:metal ion binding"/>
    <property type="evidence" value="ECO:0007669"/>
    <property type="project" value="UniProtKB-KW"/>
</dbReference>
<keyword evidence="1 10" id="KW-0963">Cytoplasm</keyword>
<evidence type="ECO:0000256" key="4">
    <source>
        <dbReference type="ARBA" id="ARBA00022730"/>
    </source>
</evidence>
<accession>A0A923H845</accession>
<comment type="similarity">
    <text evidence="10">Belongs to the TRAFAC class YlqF/YawG GTPase family. RsgA subfamily.</text>
</comment>
<dbReference type="InterPro" id="IPR027417">
    <property type="entry name" value="P-loop_NTPase"/>
</dbReference>
<dbReference type="Gene3D" id="3.40.50.300">
    <property type="entry name" value="P-loop containing nucleotide triphosphate hydrolases"/>
    <property type="match status" value="1"/>
</dbReference>
<dbReference type="GO" id="GO:0003924">
    <property type="term" value="F:GTPase activity"/>
    <property type="evidence" value="ECO:0007669"/>
    <property type="project" value="UniProtKB-UniRule"/>
</dbReference>
<evidence type="ECO:0000256" key="1">
    <source>
        <dbReference type="ARBA" id="ARBA00022490"/>
    </source>
</evidence>
<dbReference type="PANTHER" id="PTHR32120">
    <property type="entry name" value="SMALL RIBOSOMAL SUBUNIT BIOGENESIS GTPASE RSGA"/>
    <property type="match status" value="1"/>
</dbReference>
<dbReference type="Pfam" id="PF03193">
    <property type="entry name" value="RsgA_GTPase"/>
    <property type="match status" value="1"/>
</dbReference>
<keyword evidence="9 10" id="KW-0342">GTP-binding</keyword>
<dbReference type="SUPFAM" id="SSF52540">
    <property type="entry name" value="P-loop containing nucleoside triphosphate hydrolases"/>
    <property type="match status" value="1"/>
</dbReference>
<dbReference type="Gene3D" id="2.40.50.140">
    <property type="entry name" value="Nucleic acid-binding proteins"/>
    <property type="match status" value="1"/>
</dbReference>
<evidence type="ECO:0000256" key="10">
    <source>
        <dbReference type="HAMAP-Rule" id="MF_01820"/>
    </source>
</evidence>
<evidence type="ECO:0000256" key="8">
    <source>
        <dbReference type="ARBA" id="ARBA00022884"/>
    </source>
</evidence>
<dbReference type="GO" id="GO:0005525">
    <property type="term" value="F:GTP binding"/>
    <property type="evidence" value="ECO:0007669"/>
    <property type="project" value="UniProtKB-UniRule"/>
</dbReference>
<dbReference type="GO" id="GO:0005737">
    <property type="term" value="C:cytoplasm"/>
    <property type="evidence" value="ECO:0007669"/>
    <property type="project" value="UniProtKB-SubCell"/>
</dbReference>
<feature type="binding site" evidence="10">
    <location>
        <position position="272"/>
    </location>
    <ligand>
        <name>Zn(2+)</name>
        <dbReference type="ChEBI" id="CHEBI:29105"/>
    </ligand>
</feature>
<evidence type="ECO:0000256" key="6">
    <source>
        <dbReference type="ARBA" id="ARBA00022801"/>
    </source>
</evidence>
<dbReference type="InterPro" id="IPR012340">
    <property type="entry name" value="NA-bd_OB-fold"/>
</dbReference>
<feature type="binding site" evidence="10">
    <location>
        <position position="270"/>
    </location>
    <ligand>
        <name>Zn(2+)</name>
        <dbReference type="ChEBI" id="CHEBI:29105"/>
    </ligand>
</feature>
<comment type="caution">
    <text evidence="13">The sequence shown here is derived from an EMBL/GenBank/DDBJ whole genome shotgun (WGS) entry which is preliminary data.</text>
</comment>
<feature type="binding site" evidence="10">
    <location>
        <position position="278"/>
    </location>
    <ligand>
        <name>Zn(2+)</name>
        <dbReference type="ChEBI" id="CHEBI:29105"/>
    </ligand>
</feature>
<evidence type="ECO:0000259" key="12">
    <source>
        <dbReference type="PROSITE" id="PS51721"/>
    </source>
</evidence>
<name>A0A923H845_9FLAO</name>
<keyword evidence="4 10" id="KW-0699">rRNA-binding</keyword>
<evidence type="ECO:0000259" key="11">
    <source>
        <dbReference type="PROSITE" id="PS50936"/>
    </source>
</evidence>
<dbReference type="PROSITE" id="PS51721">
    <property type="entry name" value="G_CP"/>
    <property type="match status" value="1"/>
</dbReference>
<dbReference type="CDD" id="cd01854">
    <property type="entry name" value="YjeQ_EngC"/>
    <property type="match status" value="1"/>
</dbReference>
<comment type="function">
    <text evidence="10">One of several proteins that assist in the late maturation steps of the functional core of the 30S ribosomal subunit. Helps release RbfA from mature subunits. May play a role in the assembly of ribosomal proteins into the subunit. Circularly permuted GTPase that catalyzes slow GTP hydrolysis, GTPase activity is stimulated by the 30S ribosomal subunit.</text>
</comment>
<dbReference type="EMBL" id="JACNMF010000002">
    <property type="protein sequence ID" value="MBC3757990.1"/>
    <property type="molecule type" value="Genomic_DNA"/>
</dbReference>
<dbReference type="RefSeq" id="WP_186560246.1">
    <property type="nucleotide sequence ID" value="NZ_JACNMF010000002.1"/>
</dbReference>
<feature type="binding site" evidence="10">
    <location>
        <begin position="129"/>
        <end position="132"/>
    </location>
    <ligand>
        <name>GTP</name>
        <dbReference type="ChEBI" id="CHEBI:37565"/>
    </ligand>
</feature>
<evidence type="ECO:0000256" key="2">
    <source>
        <dbReference type="ARBA" id="ARBA00022517"/>
    </source>
</evidence>
<dbReference type="Gene3D" id="1.10.40.50">
    <property type="entry name" value="Probable gtpase engc, domain 3"/>
    <property type="match status" value="1"/>
</dbReference>
<dbReference type="HAMAP" id="MF_01820">
    <property type="entry name" value="GTPase_RsgA"/>
    <property type="match status" value="1"/>
</dbReference>
<feature type="domain" description="EngC GTPase" evidence="11">
    <location>
        <begin position="89"/>
        <end position="239"/>
    </location>
</feature>
<keyword evidence="8 10" id="KW-0694">RNA-binding</keyword>
<evidence type="ECO:0000256" key="9">
    <source>
        <dbReference type="ARBA" id="ARBA00023134"/>
    </source>
</evidence>
<keyword evidence="5 10" id="KW-0547">Nucleotide-binding</keyword>
<comment type="subunit">
    <text evidence="10">Monomer. Associates with 30S ribosomal subunit, binds 16S rRNA.</text>
</comment>
<reference evidence="13" key="1">
    <citation type="submission" date="2020-08" db="EMBL/GenBank/DDBJ databases">
        <title>Hyunsoonleella sp. strain SJ7 genome sequencing and assembly.</title>
        <authorList>
            <person name="Kim I."/>
        </authorList>
    </citation>
    <scope>NUCLEOTIDE SEQUENCE</scope>
    <source>
        <strain evidence="13">SJ7</strain>
    </source>
</reference>
<dbReference type="InterPro" id="IPR010914">
    <property type="entry name" value="RsgA_GTPase_dom"/>
</dbReference>
<dbReference type="Proteomes" id="UP000656244">
    <property type="component" value="Unassembled WGS sequence"/>
</dbReference>
<dbReference type="InterPro" id="IPR031944">
    <property type="entry name" value="RsgA_N"/>
</dbReference>
<keyword evidence="7 10" id="KW-0862">Zinc</keyword>
<keyword evidence="3 10" id="KW-0479">Metal-binding</keyword>
<dbReference type="EC" id="3.6.1.-" evidence="10"/>
<dbReference type="CDD" id="cd04466">
    <property type="entry name" value="S1_YloQ_GTPase"/>
    <property type="match status" value="1"/>
</dbReference>
<dbReference type="SUPFAM" id="SSF50249">
    <property type="entry name" value="Nucleic acid-binding proteins"/>
    <property type="match status" value="1"/>
</dbReference>
<evidence type="ECO:0000313" key="14">
    <source>
        <dbReference type="Proteomes" id="UP000656244"/>
    </source>
</evidence>
<dbReference type="PANTHER" id="PTHR32120:SF11">
    <property type="entry name" value="SMALL RIBOSOMAL SUBUNIT BIOGENESIS GTPASE RSGA 1, MITOCHONDRIAL-RELATED"/>
    <property type="match status" value="1"/>
</dbReference>
<comment type="subcellular location">
    <subcellularLocation>
        <location evidence="10">Cytoplasm</location>
    </subcellularLocation>
</comment>
<dbReference type="NCBIfam" id="TIGR00157">
    <property type="entry name" value="ribosome small subunit-dependent GTPase A"/>
    <property type="match status" value="1"/>
</dbReference>
<evidence type="ECO:0000256" key="5">
    <source>
        <dbReference type="ARBA" id="ARBA00022741"/>
    </source>
</evidence>
<comment type="cofactor">
    <cofactor evidence="10">
        <name>Zn(2+)</name>
        <dbReference type="ChEBI" id="CHEBI:29105"/>
    </cofactor>
    <text evidence="10">Binds 1 zinc ion per subunit.</text>
</comment>
<evidence type="ECO:0000256" key="3">
    <source>
        <dbReference type="ARBA" id="ARBA00022723"/>
    </source>
</evidence>
<keyword evidence="6 10" id="KW-0378">Hydrolase</keyword>
<dbReference type="PROSITE" id="PS50936">
    <property type="entry name" value="ENGC_GTPASE"/>
    <property type="match status" value="1"/>
</dbReference>
<dbReference type="InterPro" id="IPR030378">
    <property type="entry name" value="G_CP_dom"/>
</dbReference>
<dbReference type="InterPro" id="IPR004881">
    <property type="entry name" value="Ribosome_biogen_GTPase_RsgA"/>
</dbReference>
<organism evidence="13 14">
    <name type="scientific">Hyunsoonleella aquatilis</name>
    <dbReference type="NCBI Taxonomy" id="2762758"/>
    <lineage>
        <taxon>Bacteria</taxon>
        <taxon>Pseudomonadati</taxon>
        <taxon>Bacteroidota</taxon>
        <taxon>Flavobacteriia</taxon>
        <taxon>Flavobacteriales</taxon>
        <taxon>Flavobacteriaceae</taxon>
    </lineage>
</organism>
<dbReference type="GO" id="GO:0019843">
    <property type="term" value="F:rRNA binding"/>
    <property type="evidence" value="ECO:0007669"/>
    <property type="project" value="UniProtKB-KW"/>
</dbReference>
<gene>
    <name evidence="10 13" type="primary">rsgA</name>
    <name evidence="13" type="ORF">H7U19_06215</name>
</gene>
<evidence type="ECO:0000256" key="7">
    <source>
        <dbReference type="ARBA" id="ARBA00022833"/>
    </source>
</evidence>
<dbReference type="Pfam" id="PF16745">
    <property type="entry name" value="RsgA_N"/>
    <property type="match status" value="1"/>
</dbReference>
<feature type="binding site" evidence="10">
    <location>
        <position position="265"/>
    </location>
    <ligand>
        <name>Zn(2+)</name>
        <dbReference type="ChEBI" id="CHEBI:29105"/>
    </ligand>
</feature>
<proteinExistence type="inferred from homology"/>